<name>A0A7X3LXF4_9HYPH</name>
<dbReference type="AlphaFoldDB" id="A0A7X3LXF4"/>
<dbReference type="PROSITE" id="PS00893">
    <property type="entry name" value="NUDIX_BOX"/>
    <property type="match status" value="1"/>
</dbReference>
<evidence type="ECO:0000313" key="13">
    <source>
        <dbReference type="Proteomes" id="UP000433101"/>
    </source>
</evidence>
<dbReference type="Pfam" id="PF00293">
    <property type="entry name" value="NUDIX"/>
    <property type="match status" value="1"/>
</dbReference>
<evidence type="ECO:0000313" key="12">
    <source>
        <dbReference type="EMBL" id="MXN66847.1"/>
    </source>
</evidence>
<dbReference type="Pfam" id="PF09296">
    <property type="entry name" value="NUDIX-like"/>
    <property type="match status" value="1"/>
</dbReference>
<comment type="caution">
    <text evidence="12">The sequence shown here is derived from an EMBL/GenBank/DDBJ whole genome shotgun (WGS) entry which is preliminary data.</text>
</comment>
<dbReference type="CDD" id="cd03429">
    <property type="entry name" value="NUDIX_NADH_pyrophosphatase_Nudt13"/>
    <property type="match status" value="1"/>
</dbReference>
<dbReference type="InterPro" id="IPR015376">
    <property type="entry name" value="Znr_NADH_PPase"/>
</dbReference>
<dbReference type="GO" id="GO:0046872">
    <property type="term" value="F:metal ion binding"/>
    <property type="evidence" value="ECO:0007669"/>
    <property type="project" value="UniProtKB-KW"/>
</dbReference>
<dbReference type="Gene3D" id="3.90.79.10">
    <property type="entry name" value="Nucleoside Triphosphate Pyrophosphohydrolase"/>
    <property type="match status" value="1"/>
</dbReference>
<dbReference type="PROSITE" id="PS51462">
    <property type="entry name" value="NUDIX"/>
    <property type="match status" value="1"/>
</dbReference>
<dbReference type="InterPro" id="IPR020084">
    <property type="entry name" value="NUDIX_hydrolase_CS"/>
</dbReference>
<dbReference type="GO" id="GO:0019677">
    <property type="term" value="P:NAD+ catabolic process"/>
    <property type="evidence" value="ECO:0007669"/>
    <property type="project" value="TreeGrafter"/>
</dbReference>
<feature type="domain" description="Nudix hydrolase" evidence="11">
    <location>
        <begin position="172"/>
        <end position="304"/>
    </location>
</feature>
<accession>A0A7X3LXF4</accession>
<keyword evidence="13" id="KW-1185">Reference proteome</keyword>
<dbReference type="GO" id="GO:0035529">
    <property type="term" value="F:NADH pyrophosphatase activity"/>
    <property type="evidence" value="ECO:0007669"/>
    <property type="project" value="TreeGrafter"/>
</dbReference>
<dbReference type="NCBIfam" id="NF001299">
    <property type="entry name" value="PRK00241.1"/>
    <property type="match status" value="1"/>
</dbReference>
<evidence type="ECO:0000256" key="3">
    <source>
        <dbReference type="ARBA" id="ARBA00009595"/>
    </source>
</evidence>
<dbReference type="PANTHER" id="PTHR42904:SF6">
    <property type="entry name" value="NAD-CAPPED RNA HYDROLASE NUDT12"/>
    <property type="match status" value="1"/>
</dbReference>
<dbReference type="GO" id="GO:0005829">
    <property type="term" value="C:cytosol"/>
    <property type="evidence" value="ECO:0007669"/>
    <property type="project" value="TreeGrafter"/>
</dbReference>
<dbReference type="PANTHER" id="PTHR42904">
    <property type="entry name" value="NUDIX HYDROLASE, NUDC SUBFAMILY"/>
    <property type="match status" value="1"/>
</dbReference>
<evidence type="ECO:0000256" key="7">
    <source>
        <dbReference type="ARBA" id="ARBA00022842"/>
    </source>
</evidence>
<evidence type="ECO:0000256" key="6">
    <source>
        <dbReference type="ARBA" id="ARBA00022801"/>
    </source>
</evidence>
<dbReference type="InterPro" id="IPR049734">
    <property type="entry name" value="NudC-like_C"/>
</dbReference>
<gene>
    <name evidence="12" type="primary">nudC</name>
    <name evidence="12" type="ORF">GR183_18185</name>
</gene>
<dbReference type="Gene3D" id="3.90.79.20">
    <property type="match status" value="1"/>
</dbReference>
<proteinExistence type="inferred from homology"/>
<organism evidence="12 13">
    <name type="scientific">Stappia sediminis</name>
    <dbReference type="NCBI Taxonomy" id="2692190"/>
    <lineage>
        <taxon>Bacteria</taxon>
        <taxon>Pseudomonadati</taxon>
        <taxon>Pseudomonadota</taxon>
        <taxon>Alphaproteobacteria</taxon>
        <taxon>Hyphomicrobiales</taxon>
        <taxon>Stappiaceae</taxon>
        <taxon>Stappia</taxon>
    </lineage>
</organism>
<sequence>MSQHRFEPFAYGANPLDRLSEHRGDAEWFNRHRTSDTARFLLFSADRPVVDVSGKALNIFHGQALAEEFAATIEETVLLGFRPQTEAPVFSVQILAAEEEIERNGAFKLIDIRSLAIQGALPPEDLGILAQARALGHWHMTHGFCSRCGEKSVMTQGGYRRDCPNCGGLHFPRTDPVAIMLIADGDECLLGRPPRLAEGVYSTLAGFIEPGETVEDAVRREVFEESGIKVGKVAYRASQPWPFPASLMIGCSGEALSRDIVMDETELEDCRWFSRDEVRRMMAGEHDEGKIIPPGISIAHWLIREWVEGND</sequence>
<evidence type="ECO:0000256" key="4">
    <source>
        <dbReference type="ARBA" id="ARBA00012381"/>
    </source>
</evidence>
<dbReference type="EMBL" id="WUMV01000008">
    <property type="protein sequence ID" value="MXN66847.1"/>
    <property type="molecule type" value="Genomic_DNA"/>
</dbReference>
<evidence type="ECO:0000256" key="2">
    <source>
        <dbReference type="ARBA" id="ARBA00001947"/>
    </source>
</evidence>
<dbReference type="SUPFAM" id="SSF55811">
    <property type="entry name" value="Nudix"/>
    <property type="match status" value="1"/>
</dbReference>
<comment type="cofactor">
    <cofactor evidence="2">
        <name>Zn(2+)</name>
        <dbReference type="ChEBI" id="CHEBI:29105"/>
    </cofactor>
</comment>
<evidence type="ECO:0000259" key="11">
    <source>
        <dbReference type="PROSITE" id="PS51462"/>
    </source>
</evidence>
<comment type="cofactor">
    <cofactor evidence="1">
        <name>Mg(2+)</name>
        <dbReference type="ChEBI" id="CHEBI:18420"/>
    </cofactor>
</comment>
<dbReference type="InterPro" id="IPR015797">
    <property type="entry name" value="NUDIX_hydrolase-like_dom_sf"/>
</dbReference>
<comment type="similarity">
    <text evidence="3">Belongs to the Nudix hydrolase family. NudC subfamily.</text>
</comment>
<keyword evidence="5" id="KW-0479">Metal-binding</keyword>
<dbReference type="GO" id="GO:0006742">
    <property type="term" value="P:NADP+ catabolic process"/>
    <property type="evidence" value="ECO:0007669"/>
    <property type="project" value="TreeGrafter"/>
</dbReference>
<dbReference type="InterPro" id="IPR050241">
    <property type="entry name" value="NAD-cap_RNA_hydrolase_NudC"/>
</dbReference>
<evidence type="ECO:0000256" key="9">
    <source>
        <dbReference type="ARBA" id="ARBA00023679"/>
    </source>
</evidence>
<dbReference type="RefSeq" id="WP_160777080.1">
    <property type="nucleotide sequence ID" value="NZ_WUMV01000008.1"/>
</dbReference>
<evidence type="ECO:0000256" key="8">
    <source>
        <dbReference type="ARBA" id="ARBA00023027"/>
    </source>
</evidence>
<keyword evidence="6 10" id="KW-0378">Hydrolase</keyword>
<dbReference type="InterPro" id="IPR000086">
    <property type="entry name" value="NUDIX_hydrolase_dom"/>
</dbReference>
<comment type="catalytic activity">
    <reaction evidence="9">
        <text>a 5'-end NAD(+)-phospho-ribonucleoside in mRNA + H2O = a 5'-end phospho-adenosine-phospho-ribonucleoside in mRNA + beta-nicotinamide D-ribonucleotide + 2 H(+)</text>
        <dbReference type="Rhea" id="RHEA:60876"/>
        <dbReference type="Rhea" id="RHEA-COMP:15698"/>
        <dbReference type="Rhea" id="RHEA-COMP:15719"/>
        <dbReference type="ChEBI" id="CHEBI:14649"/>
        <dbReference type="ChEBI" id="CHEBI:15377"/>
        <dbReference type="ChEBI" id="CHEBI:15378"/>
        <dbReference type="ChEBI" id="CHEBI:144029"/>
        <dbReference type="ChEBI" id="CHEBI:144051"/>
    </reaction>
    <physiologicalReaction direction="left-to-right" evidence="9">
        <dbReference type="Rhea" id="RHEA:60877"/>
    </physiologicalReaction>
</comment>
<evidence type="ECO:0000256" key="5">
    <source>
        <dbReference type="ARBA" id="ARBA00022723"/>
    </source>
</evidence>
<dbReference type="Proteomes" id="UP000433101">
    <property type="component" value="Unassembled WGS sequence"/>
</dbReference>
<dbReference type="Pfam" id="PF09297">
    <property type="entry name" value="Zn_ribbon_NUD"/>
    <property type="match status" value="1"/>
</dbReference>
<keyword evidence="7" id="KW-0460">Magnesium</keyword>
<evidence type="ECO:0000256" key="10">
    <source>
        <dbReference type="RuleBase" id="RU003476"/>
    </source>
</evidence>
<dbReference type="PRINTS" id="PR00502">
    <property type="entry name" value="NUDIXFAMILY"/>
</dbReference>
<dbReference type="EC" id="3.6.1.22" evidence="4"/>
<keyword evidence="8" id="KW-0520">NAD</keyword>
<dbReference type="InterPro" id="IPR015375">
    <property type="entry name" value="NADH_PPase-like_N"/>
</dbReference>
<reference evidence="12 13" key="1">
    <citation type="submission" date="2019-12" db="EMBL/GenBank/DDBJ databases">
        <authorList>
            <person name="Li M."/>
        </authorList>
    </citation>
    <scope>NUCLEOTIDE SEQUENCE [LARGE SCALE GENOMIC DNA]</scope>
    <source>
        <strain evidence="12 13">GBMRC 2046</strain>
    </source>
</reference>
<dbReference type="InterPro" id="IPR020476">
    <property type="entry name" value="Nudix_hydrolase"/>
</dbReference>
<protein>
    <recommendedName>
        <fullName evidence="4">NAD(+) diphosphatase</fullName>
        <ecNumber evidence="4">3.6.1.22</ecNumber>
    </recommendedName>
</protein>
<evidence type="ECO:0000256" key="1">
    <source>
        <dbReference type="ARBA" id="ARBA00001946"/>
    </source>
</evidence>